<evidence type="ECO:0000313" key="5">
    <source>
        <dbReference type="EMBL" id="TKA71861.1"/>
    </source>
</evidence>
<name>A0A4U0X7C2_9PEZI</name>
<accession>A0A4U0X7C2</accession>
<keyword evidence="2" id="KW-0521">NADP</keyword>
<dbReference type="EMBL" id="NAJN01000538">
    <property type="protein sequence ID" value="TKA71861.1"/>
    <property type="molecule type" value="Genomic_DNA"/>
</dbReference>
<sequence>MSPPSIVVVTGANRGIGLAIAQKIAAAHSHPNLRLYAASRAGSDLGIQPAHEGAQVLYPSLDISSKASIDALAKSIKDEHGRVDVLINNAGINVDAKYSPANAKLTLDVNYRGTLQMCETFLPLMPAHSRITNLSSVGSSLEHYSPAIAARFRDPNMTLADLAELADEYQHAVTTHTEVPTCWGGTGRSYSVSKACVNAFSAILARQRPDVLVNACCPGWVSTDMGRLVGRAPKRVEDGARIPLRLAFDDIGNVSGRYWANASIRSKELGRVMEW</sequence>
<dbReference type="PANTHER" id="PTHR43963:SF6">
    <property type="entry name" value="CHAIN DEHYDROGENASE FAMILY PROTEIN, PUTATIVE (AFU_ORTHOLOGUE AFUA_3G15350)-RELATED"/>
    <property type="match status" value="1"/>
</dbReference>
<dbReference type="Gene3D" id="3.40.50.720">
    <property type="entry name" value="NAD(P)-binding Rossmann-like Domain"/>
    <property type="match status" value="1"/>
</dbReference>
<keyword evidence="6" id="KW-1185">Reference proteome</keyword>
<reference evidence="5 6" key="1">
    <citation type="submission" date="2017-03" db="EMBL/GenBank/DDBJ databases">
        <title>Genomes of endolithic fungi from Antarctica.</title>
        <authorList>
            <person name="Coleine C."/>
            <person name="Masonjones S."/>
            <person name="Stajich J.E."/>
        </authorList>
    </citation>
    <scope>NUCLEOTIDE SEQUENCE [LARGE SCALE GENOMIC DNA]</scope>
    <source>
        <strain evidence="5 6">CCFEE 5187</strain>
    </source>
</reference>
<dbReference type="InterPro" id="IPR036291">
    <property type="entry name" value="NAD(P)-bd_dom_sf"/>
</dbReference>
<evidence type="ECO:0000256" key="2">
    <source>
        <dbReference type="ARBA" id="ARBA00022857"/>
    </source>
</evidence>
<protein>
    <recommendedName>
        <fullName evidence="7">NAD(P)-binding protein</fullName>
    </recommendedName>
</protein>
<dbReference type="GO" id="GO:0016491">
    <property type="term" value="F:oxidoreductase activity"/>
    <property type="evidence" value="ECO:0007669"/>
    <property type="project" value="UniProtKB-KW"/>
</dbReference>
<dbReference type="STRING" id="331657.A0A4U0X7C2"/>
<dbReference type="PRINTS" id="PR00080">
    <property type="entry name" value="SDRFAMILY"/>
</dbReference>
<evidence type="ECO:0000313" key="6">
    <source>
        <dbReference type="Proteomes" id="UP000308768"/>
    </source>
</evidence>
<comment type="similarity">
    <text evidence="1 4">Belongs to the short-chain dehydrogenases/reductases (SDR) family.</text>
</comment>
<keyword evidence="3" id="KW-0560">Oxidoreductase</keyword>
<evidence type="ECO:0000256" key="3">
    <source>
        <dbReference type="ARBA" id="ARBA00023002"/>
    </source>
</evidence>
<organism evidence="5 6">
    <name type="scientific">Cryomyces minteri</name>
    <dbReference type="NCBI Taxonomy" id="331657"/>
    <lineage>
        <taxon>Eukaryota</taxon>
        <taxon>Fungi</taxon>
        <taxon>Dikarya</taxon>
        <taxon>Ascomycota</taxon>
        <taxon>Pezizomycotina</taxon>
        <taxon>Dothideomycetes</taxon>
        <taxon>Dothideomycetes incertae sedis</taxon>
        <taxon>Cryomyces</taxon>
    </lineage>
</organism>
<dbReference type="Pfam" id="PF00106">
    <property type="entry name" value="adh_short"/>
    <property type="match status" value="1"/>
</dbReference>
<dbReference type="OrthoDB" id="191139at2759"/>
<evidence type="ECO:0008006" key="7">
    <source>
        <dbReference type="Google" id="ProtNLM"/>
    </source>
</evidence>
<gene>
    <name evidence="5" type="ORF">B0A49_03580</name>
</gene>
<dbReference type="PANTHER" id="PTHR43963">
    <property type="entry name" value="CARBONYL REDUCTASE 1-RELATED"/>
    <property type="match status" value="1"/>
</dbReference>
<comment type="caution">
    <text evidence="5">The sequence shown here is derived from an EMBL/GenBank/DDBJ whole genome shotgun (WGS) entry which is preliminary data.</text>
</comment>
<dbReference type="InterPro" id="IPR002347">
    <property type="entry name" value="SDR_fam"/>
</dbReference>
<dbReference type="PRINTS" id="PR00081">
    <property type="entry name" value="GDHRDH"/>
</dbReference>
<evidence type="ECO:0000256" key="1">
    <source>
        <dbReference type="ARBA" id="ARBA00006484"/>
    </source>
</evidence>
<dbReference type="Proteomes" id="UP000308768">
    <property type="component" value="Unassembled WGS sequence"/>
</dbReference>
<evidence type="ECO:0000256" key="4">
    <source>
        <dbReference type="RuleBase" id="RU000363"/>
    </source>
</evidence>
<proteinExistence type="inferred from homology"/>
<dbReference type="SUPFAM" id="SSF51735">
    <property type="entry name" value="NAD(P)-binding Rossmann-fold domains"/>
    <property type="match status" value="1"/>
</dbReference>
<dbReference type="AlphaFoldDB" id="A0A4U0X7C2"/>